<name>X0V909_9ZZZZ</name>
<reference evidence="1" key="1">
    <citation type="journal article" date="2014" name="Front. Microbiol.">
        <title>High frequency of phylogenetically diverse reductive dehalogenase-homologous genes in deep subseafloor sedimentary metagenomes.</title>
        <authorList>
            <person name="Kawai M."/>
            <person name="Futagami T."/>
            <person name="Toyoda A."/>
            <person name="Takaki Y."/>
            <person name="Nishi S."/>
            <person name="Hori S."/>
            <person name="Arai W."/>
            <person name="Tsubouchi T."/>
            <person name="Morono Y."/>
            <person name="Uchiyama I."/>
            <person name="Ito T."/>
            <person name="Fujiyama A."/>
            <person name="Inagaki F."/>
            <person name="Takami H."/>
        </authorList>
    </citation>
    <scope>NUCLEOTIDE SEQUENCE</scope>
    <source>
        <strain evidence="1">Expedition CK06-06</strain>
    </source>
</reference>
<protein>
    <submittedName>
        <fullName evidence="1">Uncharacterized protein</fullName>
    </submittedName>
</protein>
<evidence type="ECO:0000313" key="1">
    <source>
        <dbReference type="EMBL" id="GAG07842.1"/>
    </source>
</evidence>
<accession>X0V909</accession>
<organism evidence="1">
    <name type="scientific">marine sediment metagenome</name>
    <dbReference type="NCBI Taxonomy" id="412755"/>
    <lineage>
        <taxon>unclassified sequences</taxon>
        <taxon>metagenomes</taxon>
        <taxon>ecological metagenomes</taxon>
    </lineage>
</organism>
<comment type="caution">
    <text evidence="1">The sequence shown here is derived from an EMBL/GenBank/DDBJ whole genome shotgun (WGS) entry which is preliminary data.</text>
</comment>
<gene>
    <name evidence="1" type="ORF">S01H1_36850</name>
</gene>
<proteinExistence type="predicted"/>
<feature type="non-terminal residue" evidence="1">
    <location>
        <position position="270"/>
    </location>
</feature>
<sequence length="270" mass="30176">LVYGASRLWDQPNDLMASLLDNLHKDRIAIDTLEFSGDAFENVDQRLIGLSLVELGFCKAAMFSANGEAQRPSEILYKRPVILQRGRFRPPTKVHADILRRAQEDLSADPQLKVDRDRIVSLYGINLSELRETTDDPIEDFLERISALTAGNHSILVSDSPDHYFVVDFLARFGAQQIALPVGIIEFMNAIRAEHFTHLQGGLLEAVGRLIGLGCYFCVYPGLDPKSGRRIDLASCDLPASTSKLIDYLIQHEYVRPLEGLPDDELRLGS</sequence>
<dbReference type="AlphaFoldDB" id="X0V909"/>
<dbReference type="EMBL" id="BARS01023120">
    <property type="protein sequence ID" value="GAG07842.1"/>
    <property type="molecule type" value="Genomic_DNA"/>
</dbReference>
<feature type="non-terminal residue" evidence="1">
    <location>
        <position position="1"/>
    </location>
</feature>